<evidence type="ECO:0000313" key="2">
    <source>
        <dbReference type="Proteomes" id="UP000035642"/>
    </source>
</evidence>
<dbReference type="InterPro" id="IPR029058">
    <property type="entry name" value="AB_hydrolase_fold"/>
</dbReference>
<evidence type="ECO:0000259" key="1">
    <source>
        <dbReference type="Pfam" id="PF01764"/>
    </source>
</evidence>
<reference evidence="2" key="1">
    <citation type="submission" date="2012-09" db="EMBL/GenBank/DDBJ databases">
        <authorList>
            <person name="Martin A.A."/>
        </authorList>
    </citation>
    <scope>NUCLEOTIDE SEQUENCE</scope>
</reference>
<dbReference type="GO" id="GO:0006629">
    <property type="term" value="P:lipid metabolic process"/>
    <property type="evidence" value="ECO:0007669"/>
    <property type="project" value="InterPro"/>
</dbReference>
<dbReference type="PANTHER" id="PTHR45908">
    <property type="entry name" value="PROTEIN CBG11750-RELATED"/>
    <property type="match status" value="1"/>
</dbReference>
<dbReference type="Proteomes" id="UP000035642">
    <property type="component" value="Unassembled WGS sequence"/>
</dbReference>
<dbReference type="InterPro" id="IPR002921">
    <property type="entry name" value="Fungal_lipase-type"/>
</dbReference>
<dbReference type="Pfam" id="PF01764">
    <property type="entry name" value="Lipase_3"/>
    <property type="match status" value="1"/>
</dbReference>
<protein>
    <submittedName>
        <fullName evidence="3">Lipase_3 domain-containing protein</fullName>
    </submittedName>
</protein>
<evidence type="ECO:0000313" key="3">
    <source>
        <dbReference type="WBParaSite" id="ACAC_0000853901-mRNA-1"/>
    </source>
</evidence>
<dbReference type="SUPFAM" id="SSF53474">
    <property type="entry name" value="alpha/beta-Hydrolases"/>
    <property type="match status" value="1"/>
</dbReference>
<dbReference type="AlphaFoldDB" id="A0A0K0DD13"/>
<dbReference type="PANTHER" id="PTHR45908:SF5">
    <property type="entry name" value="FUNGAL LIPASE-LIKE DOMAIN-CONTAINING PROTEIN"/>
    <property type="match status" value="1"/>
</dbReference>
<keyword evidence="2" id="KW-1185">Reference proteome</keyword>
<dbReference type="Gene3D" id="3.40.50.1820">
    <property type="entry name" value="alpha/beta hydrolase"/>
    <property type="match status" value="1"/>
</dbReference>
<dbReference type="WBParaSite" id="ACAC_0000853901-mRNA-1">
    <property type="protein sequence ID" value="ACAC_0000853901-mRNA-1"/>
    <property type="gene ID" value="ACAC_0000853901"/>
</dbReference>
<name>A0A0K0DD13_ANGCA</name>
<feature type="domain" description="Fungal lipase-type" evidence="1">
    <location>
        <begin position="10"/>
        <end position="97"/>
    </location>
</feature>
<organism evidence="2 3">
    <name type="scientific">Angiostrongylus cantonensis</name>
    <name type="common">Rat lungworm</name>
    <dbReference type="NCBI Taxonomy" id="6313"/>
    <lineage>
        <taxon>Eukaryota</taxon>
        <taxon>Metazoa</taxon>
        <taxon>Ecdysozoa</taxon>
        <taxon>Nematoda</taxon>
        <taxon>Chromadorea</taxon>
        <taxon>Rhabditida</taxon>
        <taxon>Rhabditina</taxon>
        <taxon>Rhabditomorpha</taxon>
        <taxon>Strongyloidea</taxon>
        <taxon>Metastrongylidae</taxon>
        <taxon>Angiostrongylus</taxon>
    </lineage>
</organism>
<dbReference type="STRING" id="6313.A0A0K0DD13"/>
<reference evidence="3" key="2">
    <citation type="submission" date="2017-02" db="UniProtKB">
        <authorList>
            <consortium name="WormBaseParasite"/>
        </authorList>
    </citation>
    <scope>IDENTIFICATION</scope>
</reference>
<proteinExistence type="predicted"/>
<accession>A0A0K0DD13</accession>
<sequence length="247" mass="28161">MNAHLVLWPSVEQVLSNSKYADYDIILTGHSLGGALAALAAARITKQGYRKGDQLVVYTFGQPRVGDVDFALNFDSMIPLSYRVVFRHDIVPHSPPCAKNKPSFFGKDVSLPCNIDAKNQPYHHGTEIWYSTSMAPDSEYIECLGEPKGEDFTCSNKNKFYYHRPYSYLWDHRHYFSVRVAKYGQAGCDITQARNKVGAFDKLDIPFTKAFFRVIKLHELAFSKVILLSMKLPRCNNESKKFKLIHI</sequence>